<dbReference type="PANTHER" id="PTHR31123">
    <property type="entry name" value="ACCUMULATION OF DYADS PROTEIN 2-RELATED"/>
    <property type="match status" value="1"/>
</dbReference>
<evidence type="ECO:0008006" key="9">
    <source>
        <dbReference type="Google" id="ProtNLM"/>
    </source>
</evidence>
<organism evidence="7 8">
    <name type="scientific">Aureobasidium pullulans</name>
    <name type="common">Black yeast</name>
    <name type="synonym">Pullularia pullulans</name>
    <dbReference type="NCBI Taxonomy" id="5580"/>
    <lineage>
        <taxon>Eukaryota</taxon>
        <taxon>Fungi</taxon>
        <taxon>Dikarya</taxon>
        <taxon>Ascomycota</taxon>
        <taxon>Pezizomycotina</taxon>
        <taxon>Dothideomycetes</taxon>
        <taxon>Dothideomycetidae</taxon>
        <taxon>Dothideales</taxon>
        <taxon>Saccotheciaceae</taxon>
        <taxon>Aureobasidium</taxon>
    </lineage>
</organism>
<dbReference type="EMBL" id="QZBD01000712">
    <property type="protein sequence ID" value="THY07822.1"/>
    <property type="molecule type" value="Genomic_DNA"/>
</dbReference>
<comment type="subcellular location">
    <subcellularLocation>
        <location evidence="1">Membrane</location>
        <topology evidence="1">Multi-pass membrane protein</topology>
    </subcellularLocation>
</comment>
<evidence type="ECO:0000256" key="6">
    <source>
        <dbReference type="SAM" id="Phobius"/>
    </source>
</evidence>
<feature type="transmembrane region" description="Helical" evidence="6">
    <location>
        <begin position="248"/>
        <end position="266"/>
    </location>
</feature>
<dbReference type="GO" id="GO:0005886">
    <property type="term" value="C:plasma membrane"/>
    <property type="evidence" value="ECO:0007669"/>
    <property type="project" value="TreeGrafter"/>
</dbReference>
<feature type="transmembrane region" description="Helical" evidence="6">
    <location>
        <begin position="212"/>
        <end position="236"/>
    </location>
</feature>
<accession>A0A4S9JY71</accession>
<feature type="transmembrane region" description="Helical" evidence="6">
    <location>
        <begin position="314"/>
        <end position="332"/>
    </location>
</feature>
<dbReference type="AlphaFoldDB" id="A0A4S9JY71"/>
<keyword evidence="5 6" id="KW-0472">Membrane</keyword>
<evidence type="ECO:0000256" key="3">
    <source>
        <dbReference type="ARBA" id="ARBA00022692"/>
    </source>
</evidence>
<keyword evidence="3 6" id="KW-0812">Transmembrane</keyword>
<dbReference type="Proteomes" id="UP000306584">
    <property type="component" value="Unassembled WGS sequence"/>
</dbReference>
<keyword evidence="4 6" id="KW-1133">Transmembrane helix</keyword>
<name>A0A4S9JY71_AURPU</name>
<comment type="caution">
    <text evidence="7">The sequence shown here is derived from an EMBL/GenBank/DDBJ whole genome shotgun (WGS) entry which is preliminary data.</text>
</comment>
<evidence type="ECO:0000256" key="4">
    <source>
        <dbReference type="ARBA" id="ARBA00022989"/>
    </source>
</evidence>
<feature type="transmembrane region" description="Helical" evidence="6">
    <location>
        <begin position="380"/>
        <end position="403"/>
    </location>
</feature>
<evidence type="ECO:0000313" key="8">
    <source>
        <dbReference type="Proteomes" id="UP000306584"/>
    </source>
</evidence>
<comment type="similarity">
    <text evidence="2">Belongs to the acetate uptake transporter (AceTr) (TC 2.A.96) family.</text>
</comment>
<dbReference type="PANTHER" id="PTHR31123:SF4">
    <property type="entry name" value="PROTEIN ALCS"/>
    <property type="match status" value="1"/>
</dbReference>
<dbReference type="InterPro" id="IPR051633">
    <property type="entry name" value="AceTr"/>
</dbReference>
<sequence length="430" mass="46452">MQEGTVNRVLHYLKHSNDGCHTGTELSKMLLTASACRCVSPICKRLSLTCRSSPGFGFVPSYTVFDGCRPVLTPVLLLAPTLRGNFTWRSPMWGMADDPGIGFLMSGVAVGETIDYQESPSEEGVGTCISRLEDPPCVPLLSPQEFLYLSATMSSEKIEHTMTNEYANSGNGSPLTRQMTVALTPEQYERLFFQPEGPRRGDLSKRFANPTLLGLLGFLIPYTSTIFTLCGLRGAVAPTSLIGLNGDYYFLGAIAMNLAGIAEFILGNTFPMAVFIIYGCHWGSLAYTQDPIHNQLSAFGTNGALGAEWNSSQGFHNVTMVLVSFVFLVATFRVNAFFVATFFGLVMMFSFIAAADFAVPHIKTAADLEHVSTLLKIGGGFGWLGLISGWYLCILTACAAVGIPCPLPVLDLSSKVFSSKDSSKDGHKDA</sequence>
<dbReference type="Pfam" id="PF01184">
    <property type="entry name" value="Gpr1_Fun34_YaaH"/>
    <property type="match status" value="1"/>
</dbReference>
<dbReference type="GO" id="GO:0015123">
    <property type="term" value="F:acetate transmembrane transporter activity"/>
    <property type="evidence" value="ECO:0007669"/>
    <property type="project" value="TreeGrafter"/>
</dbReference>
<gene>
    <name evidence="7" type="ORF">D6D01_09719</name>
</gene>
<evidence type="ECO:0000313" key="7">
    <source>
        <dbReference type="EMBL" id="THY07822.1"/>
    </source>
</evidence>
<reference evidence="7 8" key="1">
    <citation type="submission" date="2018-10" db="EMBL/GenBank/DDBJ databases">
        <title>Fifty Aureobasidium pullulans genomes reveal a recombining polyextremotolerant generalist.</title>
        <authorList>
            <person name="Gostincar C."/>
            <person name="Turk M."/>
            <person name="Zajc J."/>
            <person name="Gunde-Cimerman N."/>
        </authorList>
    </citation>
    <scope>NUCLEOTIDE SEQUENCE [LARGE SCALE GENOMIC DNA]</scope>
    <source>
        <strain evidence="7 8">EXF-6604</strain>
    </source>
</reference>
<proteinExistence type="inferred from homology"/>
<evidence type="ECO:0000256" key="5">
    <source>
        <dbReference type="ARBA" id="ARBA00023136"/>
    </source>
</evidence>
<dbReference type="InterPro" id="IPR000791">
    <property type="entry name" value="Gpr1/Fun34/SatP-like"/>
</dbReference>
<feature type="transmembrane region" description="Helical" evidence="6">
    <location>
        <begin position="338"/>
        <end position="359"/>
    </location>
</feature>
<evidence type="ECO:0000256" key="1">
    <source>
        <dbReference type="ARBA" id="ARBA00004141"/>
    </source>
</evidence>
<evidence type="ECO:0000256" key="2">
    <source>
        <dbReference type="ARBA" id="ARBA00005587"/>
    </source>
</evidence>
<protein>
    <recommendedName>
        <fullName evidence="9">GPR1/FUN34/YaaH-class plasma membrane protein-like protein</fullName>
    </recommendedName>
</protein>